<keyword evidence="2" id="KW-1185">Reference proteome</keyword>
<name>A0A371HE03_MUCPR</name>
<feature type="non-terminal residue" evidence="1">
    <location>
        <position position="1"/>
    </location>
</feature>
<gene>
    <name evidence="1" type="ORF">CR513_15707</name>
</gene>
<reference evidence="1" key="1">
    <citation type="submission" date="2018-05" db="EMBL/GenBank/DDBJ databases">
        <title>Draft genome of Mucuna pruriens seed.</title>
        <authorList>
            <person name="Nnadi N.E."/>
            <person name="Vos R."/>
            <person name="Hasami M.H."/>
            <person name="Devisetty U.K."/>
            <person name="Aguiy J.C."/>
        </authorList>
    </citation>
    <scope>NUCLEOTIDE SEQUENCE [LARGE SCALE GENOMIC DNA]</scope>
    <source>
        <strain evidence="1">JCA_2017</strain>
    </source>
</reference>
<dbReference type="EMBL" id="QJKJ01002854">
    <property type="protein sequence ID" value="RDY01029.1"/>
    <property type="molecule type" value="Genomic_DNA"/>
</dbReference>
<evidence type="ECO:0000313" key="1">
    <source>
        <dbReference type="EMBL" id="RDY01029.1"/>
    </source>
</evidence>
<proteinExistence type="predicted"/>
<sequence>MEIICLLLDMAASNPNVFHVSNNLISMHKLVQDLNCAVTCYHSHCAFQEMILIAKEQGGLYFLQHKTIDDRNRKKGNVFWSSSNLKNLDSFPNLASSSLFGLLKSLFSHLFTKESIEPFKARWFVTFIDDYTRLTWILHYETQI</sequence>
<evidence type="ECO:0000313" key="2">
    <source>
        <dbReference type="Proteomes" id="UP000257109"/>
    </source>
</evidence>
<dbReference type="AlphaFoldDB" id="A0A371HE03"/>
<organism evidence="1 2">
    <name type="scientific">Mucuna pruriens</name>
    <name type="common">Velvet bean</name>
    <name type="synonym">Dolichos pruriens</name>
    <dbReference type="NCBI Taxonomy" id="157652"/>
    <lineage>
        <taxon>Eukaryota</taxon>
        <taxon>Viridiplantae</taxon>
        <taxon>Streptophyta</taxon>
        <taxon>Embryophyta</taxon>
        <taxon>Tracheophyta</taxon>
        <taxon>Spermatophyta</taxon>
        <taxon>Magnoliopsida</taxon>
        <taxon>eudicotyledons</taxon>
        <taxon>Gunneridae</taxon>
        <taxon>Pentapetalae</taxon>
        <taxon>rosids</taxon>
        <taxon>fabids</taxon>
        <taxon>Fabales</taxon>
        <taxon>Fabaceae</taxon>
        <taxon>Papilionoideae</taxon>
        <taxon>50 kb inversion clade</taxon>
        <taxon>NPAAA clade</taxon>
        <taxon>indigoferoid/millettioid clade</taxon>
        <taxon>Phaseoleae</taxon>
        <taxon>Mucuna</taxon>
    </lineage>
</organism>
<accession>A0A371HE03</accession>
<protein>
    <submittedName>
        <fullName evidence="1">Uncharacterized protein</fullName>
    </submittedName>
</protein>
<dbReference type="OrthoDB" id="1432733at2759"/>
<comment type="caution">
    <text evidence="1">The sequence shown here is derived from an EMBL/GenBank/DDBJ whole genome shotgun (WGS) entry which is preliminary data.</text>
</comment>
<dbReference type="Proteomes" id="UP000257109">
    <property type="component" value="Unassembled WGS sequence"/>
</dbReference>